<comment type="caution">
    <text evidence="2">The sequence shown here is derived from an EMBL/GenBank/DDBJ whole genome shotgun (WGS) entry which is preliminary data.</text>
</comment>
<dbReference type="AlphaFoldDB" id="A0A4Y9XVB2"/>
<dbReference type="Proteomes" id="UP000298390">
    <property type="component" value="Unassembled WGS sequence"/>
</dbReference>
<feature type="region of interest" description="Disordered" evidence="1">
    <location>
        <begin position="179"/>
        <end position="198"/>
    </location>
</feature>
<feature type="region of interest" description="Disordered" evidence="1">
    <location>
        <begin position="426"/>
        <end position="456"/>
    </location>
</feature>
<organism evidence="2 3">
    <name type="scientific">Rhodofomes roseus</name>
    <dbReference type="NCBI Taxonomy" id="34475"/>
    <lineage>
        <taxon>Eukaryota</taxon>
        <taxon>Fungi</taxon>
        <taxon>Dikarya</taxon>
        <taxon>Basidiomycota</taxon>
        <taxon>Agaricomycotina</taxon>
        <taxon>Agaricomycetes</taxon>
        <taxon>Polyporales</taxon>
        <taxon>Rhodofomes</taxon>
    </lineage>
</organism>
<name>A0A4Y9XVB2_9APHY</name>
<protein>
    <submittedName>
        <fullName evidence="2">Uncharacterized protein</fullName>
    </submittedName>
</protein>
<sequence length="560" mass="61253">MPARRWTTDAELEYLQTKLDSFRLHQLAHTLHRFWPDIYREWFLKFPERPRVLPDVDGELSEAEDKQLQEAIVNRKRKVYNWFNNQNCQQTRKAKATHVNLNLLKPKNRRNLKETEVYSRKYYEERIKPQVQEELSGRVVTNKERLEIIKRVTKELYDREDEDIKKEIRDEVDVLRAARGSAGKRGTSEGTEGSDAPAEATDEHAVLAVVCQAVLDDMPAIFRQLFLELHRQTGWYFMVMAAGEAPGSDGEIASMCFHQEGDDPEHNIGRLSNFVAQFVRPFVEYVKEELAFARSEKLSRPSTSPPAPAVAPEGPAAPAAPVLATQEASAAPQATSSVEVEQVSTEQLPSTSAAPVGAPSQANQAAPTSPAVSSVSSEKEQAASTSLAAVGAPSQEQRIAPTSPVWVPSLLDSIPSPRIPADALLRPVEGPVGSDTVPSSTGVRQPQIDGVSSSANAPAQASLVSGAMSSAPRMLSAPSPSLPEYALPYSGEDNIDYSYIASEYIATTPGPINLLDAHPLQLNGNTSWTGGSNAMPAPPTFSIKLPSFFGDSTIFLYELH</sequence>
<evidence type="ECO:0000256" key="1">
    <source>
        <dbReference type="SAM" id="MobiDB-lite"/>
    </source>
</evidence>
<feature type="compositionally biased region" description="Low complexity" evidence="1">
    <location>
        <begin position="310"/>
        <end position="321"/>
    </location>
</feature>
<accession>A0A4Y9XVB2</accession>
<evidence type="ECO:0000313" key="2">
    <source>
        <dbReference type="EMBL" id="TFY53688.1"/>
    </source>
</evidence>
<reference evidence="2 3" key="1">
    <citation type="submission" date="2019-01" db="EMBL/GenBank/DDBJ databases">
        <title>Genome sequencing of the rare red list fungi Fomitopsis rosea.</title>
        <authorList>
            <person name="Buettner E."/>
            <person name="Kellner H."/>
        </authorList>
    </citation>
    <scope>NUCLEOTIDE SEQUENCE [LARGE SCALE GENOMIC DNA]</scope>
    <source>
        <strain evidence="2 3">DSM 105464</strain>
    </source>
</reference>
<proteinExistence type="predicted"/>
<feature type="compositionally biased region" description="Polar residues" evidence="1">
    <location>
        <begin position="436"/>
        <end position="456"/>
    </location>
</feature>
<feature type="compositionally biased region" description="Polar residues" evidence="1">
    <location>
        <begin position="326"/>
        <end position="353"/>
    </location>
</feature>
<gene>
    <name evidence="2" type="ORF">EVJ58_g9312</name>
</gene>
<dbReference type="STRING" id="34475.A0A4Y9XVB2"/>
<evidence type="ECO:0000313" key="3">
    <source>
        <dbReference type="Proteomes" id="UP000298390"/>
    </source>
</evidence>
<dbReference type="EMBL" id="SEKV01000789">
    <property type="protein sequence ID" value="TFY53688.1"/>
    <property type="molecule type" value="Genomic_DNA"/>
</dbReference>
<feature type="compositionally biased region" description="Low complexity" evidence="1">
    <location>
        <begin position="365"/>
        <end position="376"/>
    </location>
</feature>
<feature type="region of interest" description="Disordered" evidence="1">
    <location>
        <begin position="294"/>
        <end position="398"/>
    </location>
</feature>